<dbReference type="InterPro" id="IPR042213">
    <property type="entry name" value="NBD_C_sf"/>
</dbReference>
<accession>A0A328U491</accession>
<reference evidence="2 3" key="1">
    <citation type="submission" date="2018-06" db="EMBL/GenBank/DDBJ databases">
        <title>Paenibacillus montanisoli sp. nov., isolated from mountain area soil.</title>
        <authorList>
            <person name="Wu M."/>
        </authorList>
    </citation>
    <scope>NUCLEOTIDE SEQUENCE [LARGE SCALE GENOMIC DNA]</scope>
    <source>
        <strain evidence="2 3">RA17</strain>
    </source>
</reference>
<sequence length="220" mass="22966">MAEKEGARVVVRSASTFASIRCGLKPLALDAAGMPGSGRLLVVCGSHTEASSRQLEQLERHTGEKPIVLPTKRLLAGEQAAVAEEIAARAVTRLNDGKLAIIATERVRLAEHGDLSVGALVMKALTSVVRLLAPHCDGVISKGGITSADVATSGLGADSAFVAGQLEPGISLWRLRPKPQRRIGSGEREIPYCVVPGNVGDDGTLVRLTQKYKSTGGASQ</sequence>
<evidence type="ECO:0000313" key="2">
    <source>
        <dbReference type="EMBL" id="RAP77628.1"/>
    </source>
</evidence>
<dbReference type="AlphaFoldDB" id="A0A328U491"/>
<evidence type="ECO:0000259" key="1">
    <source>
        <dbReference type="Pfam" id="PF17042"/>
    </source>
</evidence>
<name>A0A328U491_9BACL</name>
<dbReference type="RefSeq" id="WP_112880752.1">
    <property type="nucleotide sequence ID" value="NZ_QLUW01000001.1"/>
</dbReference>
<feature type="domain" description="Four-carbon acid sugar kinase nucleotide binding" evidence="1">
    <location>
        <begin position="41"/>
        <end position="205"/>
    </location>
</feature>
<comment type="caution">
    <text evidence="2">The sequence shown here is derived from an EMBL/GenBank/DDBJ whole genome shotgun (WGS) entry which is preliminary data.</text>
</comment>
<proteinExistence type="predicted"/>
<dbReference type="Pfam" id="PF17042">
    <property type="entry name" value="NBD_C"/>
    <property type="match status" value="1"/>
</dbReference>
<keyword evidence="3" id="KW-1185">Reference proteome</keyword>
<gene>
    <name evidence="2" type="ORF">DL346_03910</name>
</gene>
<dbReference type="OrthoDB" id="153193at2"/>
<protein>
    <recommendedName>
        <fullName evidence="1">Four-carbon acid sugar kinase nucleotide binding domain-containing protein</fullName>
    </recommendedName>
</protein>
<dbReference type="Gene3D" id="3.40.980.20">
    <property type="entry name" value="Four-carbon acid sugar kinase, nucleotide binding domain"/>
    <property type="match status" value="1"/>
</dbReference>
<dbReference type="Proteomes" id="UP000249260">
    <property type="component" value="Unassembled WGS sequence"/>
</dbReference>
<dbReference type="EMBL" id="QLUW01000001">
    <property type="protein sequence ID" value="RAP77628.1"/>
    <property type="molecule type" value="Genomic_DNA"/>
</dbReference>
<dbReference type="InterPro" id="IPR031475">
    <property type="entry name" value="NBD_C"/>
</dbReference>
<evidence type="ECO:0000313" key="3">
    <source>
        <dbReference type="Proteomes" id="UP000249260"/>
    </source>
</evidence>
<dbReference type="SUPFAM" id="SSF142764">
    <property type="entry name" value="YgbK-like"/>
    <property type="match status" value="1"/>
</dbReference>
<organism evidence="2 3">
    <name type="scientific">Paenibacillus montanisoli</name>
    <dbReference type="NCBI Taxonomy" id="2081970"/>
    <lineage>
        <taxon>Bacteria</taxon>
        <taxon>Bacillati</taxon>
        <taxon>Bacillota</taxon>
        <taxon>Bacilli</taxon>
        <taxon>Bacillales</taxon>
        <taxon>Paenibacillaceae</taxon>
        <taxon>Paenibacillus</taxon>
    </lineage>
</organism>